<keyword evidence="1" id="KW-0472">Membrane</keyword>
<protein>
    <submittedName>
        <fullName evidence="2">Uncharacterized protein</fullName>
    </submittedName>
</protein>
<dbReference type="Proteomes" id="UP000474567">
    <property type="component" value="Unassembled WGS sequence"/>
</dbReference>
<keyword evidence="1" id="KW-0812">Transmembrane</keyword>
<gene>
    <name evidence="2" type="ORF">FLACOL7796_00654</name>
</gene>
<feature type="transmembrane region" description="Helical" evidence="1">
    <location>
        <begin position="100"/>
        <end position="119"/>
    </location>
</feature>
<accession>A0ABN7EFD8</accession>
<feature type="transmembrane region" description="Helical" evidence="1">
    <location>
        <begin position="68"/>
        <end position="88"/>
    </location>
</feature>
<evidence type="ECO:0000256" key="1">
    <source>
        <dbReference type="SAM" id="Phobius"/>
    </source>
</evidence>
<feature type="transmembrane region" description="Helical" evidence="1">
    <location>
        <begin position="39"/>
        <end position="56"/>
    </location>
</feature>
<organism evidence="2 3">
    <name type="scientific">Flavobacterium collinsii</name>
    <dbReference type="NCBI Taxonomy" id="1114861"/>
    <lineage>
        <taxon>Bacteria</taxon>
        <taxon>Pseudomonadati</taxon>
        <taxon>Bacteroidota</taxon>
        <taxon>Flavobacteriia</taxon>
        <taxon>Flavobacteriales</taxon>
        <taxon>Flavobacteriaceae</taxon>
        <taxon>Flavobacterium</taxon>
    </lineage>
</organism>
<evidence type="ECO:0000313" key="2">
    <source>
        <dbReference type="EMBL" id="CAA9195518.1"/>
    </source>
</evidence>
<keyword evidence="1" id="KW-1133">Transmembrane helix</keyword>
<sequence>MRIFLNYSERKSFLGCFCFAWFSKFDLKKMVVGRDNGSYIALIVSLIILLLVRFYFRFCCSMCFNEDKFYNDCIYYYIIFLIPLMAILSKKAFKIKYIQVINYLIVILNLLVSVIYFYYLV</sequence>
<evidence type="ECO:0000313" key="3">
    <source>
        <dbReference type="Proteomes" id="UP000474567"/>
    </source>
</evidence>
<reference evidence="2 3" key="1">
    <citation type="submission" date="2020-02" db="EMBL/GenBank/DDBJ databases">
        <authorList>
            <person name="Criscuolo A."/>
        </authorList>
    </citation>
    <scope>NUCLEOTIDE SEQUENCE [LARGE SCALE GENOMIC DNA]</scope>
    <source>
        <strain evidence="2">CECT7796</strain>
    </source>
</reference>
<name>A0ABN7EFD8_9FLAO</name>
<comment type="caution">
    <text evidence="2">The sequence shown here is derived from an EMBL/GenBank/DDBJ whole genome shotgun (WGS) entry which is preliminary data.</text>
</comment>
<keyword evidence="3" id="KW-1185">Reference proteome</keyword>
<proteinExistence type="predicted"/>
<dbReference type="EMBL" id="CADCST010000060">
    <property type="protein sequence ID" value="CAA9195518.1"/>
    <property type="molecule type" value="Genomic_DNA"/>
</dbReference>